<dbReference type="AlphaFoldDB" id="A0AAW2PZV3"/>
<protein>
    <recommendedName>
        <fullName evidence="1">Endonuclease/exonuclease/phosphatase domain-containing protein</fullName>
    </recommendedName>
</protein>
<organism evidence="2">
    <name type="scientific">Sesamum radiatum</name>
    <name type="common">Black benniseed</name>
    <dbReference type="NCBI Taxonomy" id="300843"/>
    <lineage>
        <taxon>Eukaryota</taxon>
        <taxon>Viridiplantae</taxon>
        <taxon>Streptophyta</taxon>
        <taxon>Embryophyta</taxon>
        <taxon>Tracheophyta</taxon>
        <taxon>Spermatophyta</taxon>
        <taxon>Magnoliopsida</taxon>
        <taxon>eudicotyledons</taxon>
        <taxon>Gunneridae</taxon>
        <taxon>Pentapetalae</taxon>
        <taxon>asterids</taxon>
        <taxon>lamiids</taxon>
        <taxon>Lamiales</taxon>
        <taxon>Pedaliaceae</taxon>
        <taxon>Sesamum</taxon>
    </lineage>
</organism>
<evidence type="ECO:0000313" key="2">
    <source>
        <dbReference type="EMBL" id="KAL0361134.1"/>
    </source>
</evidence>
<gene>
    <name evidence="2" type="ORF">Sradi_3797900</name>
</gene>
<reference evidence="2" key="1">
    <citation type="submission" date="2020-06" db="EMBL/GenBank/DDBJ databases">
        <authorList>
            <person name="Li T."/>
            <person name="Hu X."/>
            <person name="Zhang T."/>
            <person name="Song X."/>
            <person name="Zhang H."/>
            <person name="Dai N."/>
            <person name="Sheng W."/>
            <person name="Hou X."/>
            <person name="Wei L."/>
        </authorList>
    </citation>
    <scope>NUCLEOTIDE SEQUENCE</scope>
    <source>
        <strain evidence="2">G02</strain>
        <tissue evidence="2">Leaf</tissue>
    </source>
</reference>
<feature type="domain" description="Endonuclease/exonuclease/phosphatase" evidence="1">
    <location>
        <begin position="14"/>
        <end position="162"/>
    </location>
</feature>
<dbReference type="PANTHER" id="PTHR33710">
    <property type="entry name" value="BNAC02G09200D PROTEIN"/>
    <property type="match status" value="1"/>
</dbReference>
<comment type="caution">
    <text evidence="2">The sequence shown here is derived from an EMBL/GenBank/DDBJ whole genome shotgun (WGS) entry which is preliminary data.</text>
</comment>
<dbReference type="InterPro" id="IPR036691">
    <property type="entry name" value="Endo/exonu/phosph_ase_sf"/>
</dbReference>
<dbReference type="Pfam" id="PF03372">
    <property type="entry name" value="Exo_endo_phos"/>
    <property type="match status" value="1"/>
</dbReference>
<reference evidence="2" key="2">
    <citation type="journal article" date="2024" name="Plant">
        <title>Genomic evolution and insights into agronomic trait innovations of Sesamum species.</title>
        <authorList>
            <person name="Miao H."/>
            <person name="Wang L."/>
            <person name="Qu L."/>
            <person name="Liu H."/>
            <person name="Sun Y."/>
            <person name="Le M."/>
            <person name="Wang Q."/>
            <person name="Wei S."/>
            <person name="Zheng Y."/>
            <person name="Lin W."/>
            <person name="Duan Y."/>
            <person name="Cao H."/>
            <person name="Xiong S."/>
            <person name="Wang X."/>
            <person name="Wei L."/>
            <person name="Li C."/>
            <person name="Ma Q."/>
            <person name="Ju M."/>
            <person name="Zhao R."/>
            <person name="Li G."/>
            <person name="Mu C."/>
            <person name="Tian Q."/>
            <person name="Mei H."/>
            <person name="Zhang T."/>
            <person name="Gao T."/>
            <person name="Zhang H."/>
        </authorList>
    </citation>
    <scope>NUCLEOTIDE SEQUENCE</scope>
    <source>
        <strain evidence="2">G02</strain>
    </source>
</reference>
<dbReference type="Gene3D" id="3.60.10.10">
    <property type="entry name" value="Endonuclease/exonuclease/phosphatase"/>
    <property type="match status" value="1"/>
</dbReference>
<evidence type="ECO:0000259" key="1">
    <source>
        <dbReference type="Pfam" id="PF03372"/>
    </source>
</evidence>
<dbReference type="PANTHER" id="PTHR33710:SF71">
    <property type="entry name" value="ENDONUCLEASE_EXONUCLEASE_PHOSPHATASE DOMAIN-CONTAINING PROTEIN"/>
    <property type="match status" value="1"/>
</dbReference>
<dbReference type="InterPro" id="IPR005135">
    <property type="entry name" value="Endo/exonuclease/phosphatase"/>
</dbReference>
<dbReference type="GO" id="GO:0003824">
    <property type="term" value="F:catalytic activity"/>
    <property type="evidence" value="ECO:0007669"/>
    <property type="project" value="InterPro"/>
</dbReference>
<name>A0AAW2PZV3_SESRA</name>
<accession>A0AAW2PZV3</accession>
<proteinExistence type="predicted"/>
<dbReference type="SUPFAM" id="SSF56219">
    <property type="entry name" value="DNase I-like"/>
    <property type="match status" value="1"/>
</dbReference>
<sequence length="183" mass="21355">MVKEWLNYFGLGVPSKGRSGGLLLLWRKDVEVWIQSFSNNHVDATIQEAPGKARWHFTGFYGHPEVSQRRVTWSLLHQLSRQSCRPWLCMGDFNEILYQQEKQGVSARALWQISAFRDCLSDCNLHDLGYQGSWFTWCNRWESPRTVRERLDRSCGNEGWSSLFPAAVVTTFMKHAQTTLNYY</sequence>
<dbReference type="EMBL" id="JACGWJ010000016">
    <property type="protein sequence ID" value="KAL0361134.1"/>
    <property type="molecule type" value="Genomic_DNA"/>
</dbReference>